<proteinExistence type="predicted"/>
<evidence type="ECO:0000313" key="1">
    <source>
        <dbReference type="EMBL" id="QBK86316.1"/>
    </source>
</evidence>
<organism evidence="1">
    <name type="scientific">Marseillevirus LCMAC102</name>
    <dbReference type="NCBI Taxonomy" id="2506603"/>
    <lineage>
        <taxon>Viruses</taxon>
        <taxon>Varidnaviria</taxon>
        <taxon>Bamfordvirae</taxon>
        <taxon>Nucleocytoviricota</taxon>
        <taxon>Megaviricetes</taxon>
        <taxon>Pimascovirales</taxon>
        <taxon>Pimascovirales incertae sedis</taxon>
        <taxon>Marseilleviridae</taxon>
    </lineage>
</organism>
<sequence length="162" mass="18585">MDKKLLNACMGKSASSGGLNLPKFKIALQKQYPQRSKEIGKKTRKSLYGYCLNSPEIKQDIRNAKEKYFVTRSPLSQQQKKYCRCIAHVAAKNPEWCNKHGTWKTCVNPYAVCTTRTRRTGMFYCVKYMDLDSMPAKEVKALADMKGISIPELKEKSDFQKK</sequence>
<gene>
    <name evidence="1" type="ORF">LCMAC102_01110</name>
</gene>
<name>A0A481YUX7_9VIRU</name>
<dbReference type="EMBL" id="MK500334">
    <property type="protein sequence ID" value="QBK86316.1"/>
    <property type="molecule type" value="Genomic_DNA"/>
</dbReference>
<protein>
    <submittedName>
        <fullName evidence="1">HeH/LEM domain protein</fullName>
    </submittedName>
</protein>
<accession>A0A481YUX7</accession>
<reference evidence="1" key="1">
    <citation type="journal article" date="2019" name="MBio">
        <title>Virus Genomes from Deep Sea Sediments Expand the Ocean Megavirome and Support Independent Origins of Viral Gigantism.</title>
        <authorList>
            <person name="Backstrom D."/>
            <person name="Yutin N."/>
            <person name="Jorgensen S.L."/>
            <person name="Dharamshi J."/>
            <person name="Homa F."/>
            <person name="Zaremba-Niedwiedzka K."/>
            <person name="Spang A."/>
            <person name="Wolf Y.I."/>
            <person name="Koonin E.V."/>
            <person name="Ettema T.J."/>
        </authorList>
    </citation>
    <scope>NUCLEOTIDE SEQUENCE</scope>
</reference>